<reference evidence="2" key="1">
    <citation type="journal article" date="2023" name="Front. Plant Sci.">
        <title>Chromosomal-level genome assembly of Melastoma candidum provides insights into trichome evolution.</title>
        <authorList>
            <person name="Zhong Y."/>
            <person name="Wu W."/>
            <person name="Sun C."/>
            <person name="Zou P."/>
            <person name="Liu Y."/>
            <person name="Dai S."/>
            <person name="Zhou R."/>
        </authorList>
    </citation>
    <scope>NUCLEOTIDE SEQUENCE [LARGE SCALE GENOMIC DNA]</scope>
</reference>
<evidence type="ECO:0000313" key="2">
    <source>
        <dbReference type="Proteomes" id="UP001057402"/>
    </source>
</evidence>
<evidence type="ECO:0000313" key="1">
    <source>
        <dbReference type="EMBL" id="KAI4379967.1"/>
    </source>
</evidence>
<sequence>MMKALVGKNFTLTHRHDKDDNTPLDFLSRSAPKNPEVLWFLANATTDDPPGRPFTGPSATILICNLADTGFQRCGAAPGQEVHPNLLTLKTEDKETVVSILAAVASMPLRDSSANEFADSRDPALLAKNKSPWVDFKVANDELRRNGEQWMKDTSNSCMLAATLISTMVFVGAFTVPWGNMNIGTPVLLGHKSFMIFTSKRPWALQLCDSHTHVPAHPELAVLPDRLPQVAAAEIHHRPHLPVPVIGVHAGVIQDTTVHTHGQQVQVDSDPDRRVVLSPDRVIRHPAAPPFLGHD</sequence>
<comment type="caution">
    <text evidence="1">The sequence shown here is derived from an EMBL/GenBank/DDBJ whole genome shotgun (WGS) entry which is preliminary data.</text>
</comment>
<dbReference type="Proteomes" id="UP001057402">
    <property type="component" value="Chromosome 3"/>
</dbReference>
<name>A0ACB9RNC5_9MYRT</name>
<proteinExistence type="predicted"/>
<dbReference type="EMBL" id="CM042882">
    <property type="protein sequence ID" value="KAI4379967.1"/>
    <property type="molecule type" value="Genomic_DNA"/>
</dbReference>
<gene>
    <name evidence="1" type="ORF">MLD38_006203</name>
</gene>
<accession>A0ACB9RNC5</accession>
<keyword evidence="2" id="KW-1185">Reference proteome</keyword>
<organism evidence="1 2">
    <name type="scientific">Melastoma candidum</name>
    <dbReference type="NCBI Taxonomy" id="119954"/>
    <lineage>
        <taxon>Eukaryota</taxon>
        <taxon>Viridiplantae</taxon>
        <taxon>Streptophyta</taxon>
        <taxon>Embryophyta</taxon>
        <taxon>Tracheophyta</taxon>
        <taxon>Spermatophyta</taxon>
        <taxon>Magnoliopsida</taxon>
        <taxon>eudicotyledons</taxon>
        <taxon>Gunneridae</taxon>
        <taxon>Pentapetalae</taxon>
        <taxon>rosids</taxon>
        <taxon>malvids</taxon>
        <taxon>Myrtales</taxon>
        <taxon>Melastomataceae</taxon>
        <taxon>Melastomatoideae</taxon>
        <taxon>Melastomateae</taxon>
        <taxon>Melastoma</taxon>
    </lineage>
</organism>
<protein>
    <submittedName>
        <fullName evidence="1">Uncharacterized protein</fullName>
    </submittedName>
</protein>